<dbReference type="AlphaFoldDB" id="A0A7W7DNE3"/>
<keyword evidence="2" id="KW-1185">Reference proteome</keyword>
<sequence length="124" mass="13116">MLSEVVAERVAPRVELVGREVVRHQGGYAAELLDQARAAAHQDDPVPAGGLVREDLLRLSGCLADGAAEPLLQVVPEPGETAVALVVITEPYTPCTYRFPLLPSPDATPRKYSRMAGISASVAS</sequence>
<proteinExistence type="predicted"/>
<name>A0A7W7DNE3_9ACTN</name>
<protein>
    <submittedName>
        <fullName evidence="1">Uncharacterized protein</fullName>
    </submittedName>
</protein>
<dbReference type="Proteomes" id="UP000565089">
    <property type="component" value="Unassembled WGS sequence"/>
</dbReference>
<reference evidence="1 2" key="1">
    <citation type="submission" date="2020-08" db="EMBL/GenBank/DDBJ databases">
        <title>Sequencing the genomes of 1000 actinobacteria strains.</title>
        <authorList>
            <person name="Klenk H.-P."/>
        </authorList>
    </citation>
    <scope>NUCLEOTIDE SEQUENCE [LARGE SCALE GENOMIC DNA]</scope>
    <source>
        <strain evidence="1 2">DSM 40483</strain>
    </source>
</reference>
<accession>A0A7W7DNE3</accession>
<gene>
    <name evidence="1" type="ORF">BJ965_003698</name>
</gene>
<evidence type="ECO:0000313" key="2">
    <source>
        <dbReference type="Proteomes" id="UP000565089"/>
    </source>
</evidence>
<dbReference type="EMBL" id="JACHMS010000001">
    <property type="protein sequence ID" value="MBB4713816.1"/>
    <property type="molecule type" value="Genomic_DNA"/>
</dbReference>
<comment type="caution">
    <text evidence="1">The sequence shown here is derived from an EMBL/GenBank/DDBJ whole genome shotgun (WGS) entry which is preliminary data.</text>
</comment>
<organism evidence="1 2">
    <name type="scientific">Streptomyces luteogriseus</name>
    <dbReference type="NCBI Taxonomy" id="68233"/>
    <lineage>
        <taxon>Bacteria</taxon>
        <taxon>Bacillati</taxon>
        <taxon>Actinomycetota</taxon>
        <taxon>Actinomycetes</taxon>
        <taxon>Kitasatosporales</taxon>
        <taxon>Streptomycetaceae</taxon>
        <taxon>Streptomyces</taxon>
    </lineage>
</organism>
<evidence type="ECO:0000313" key="1">
    <source>
        <dbReference type="EMBL" id="MBB4713816.1"/>
    </source>
</evidence>